<dbReference type="RefSeq" id="WP_249915126.1">
    <property type="nucleotide sequence ID" value="NZ_JAMGBB010000001.1"/>
</dbReference>
<reference evidence="8" key="1">
    <citation type="submission" date="2022-05" db="EMBL/GenBank/DDBJ databases">
        <authorList>
            <person name="Jo J.-H."/>
            <person name="Im W.-T."/>
        </authorList>
    </citation>
    <scope>NUCLEOTIDE SEQUENCE</scope>
    <source>
        <strain evidence="8">RB56-2</strain>
    </source>
</reference>
<evidence type="ECO:0000256" key="2">
    <source>
        <dbReference type="ARBA" id="ARBA00007441"/>
    </source>
</evidence>
<comment type="caution">
    <text evidence="8">The sequence shown here is derived from an EMBL/GenBank/DDBJ whole genome shotgun (WGS) entry which is preliminary data.</text>
</comment>
<evidence type="ECO:0000256" key="5">
    <source>
        <dbReference type="ARBA" id="ARBA00022679"/>
    </source>
</evidence>
<dbReference type="InterPro" id="IPR015422">
    <property type="entry name" value="PyrdxlP-dep_Trfase_small"/>
</dbReference>
<dbReference type="SUPFAM" id="SSF53383">
    <property type="entry name" value="PLP-dependent transferases"/>
    <property type="match status" value="1"/>
</dbReference>
<dbReference type="InterPro" id="IPR015424">
    <property type="entry name" value="PyrdxlP-dep_Trfase"/>
</dbReference>
<dbReference type="InterPro" id="IPR004839">
    <property type="entry name" value="Aminotransferase_I/II_large"/>
</dbReference>
<comment type="similarity">
    <text evidence="2">Belongs to the class-I pyridoxal-phosphate-dependent aminotransferase family.</text>
</comment>
<dbReference type="CDD" id="cd00609">
    <property type="entry name" value="AAT_like"/>
    <property type="match status" value="1"/>
</dbReference>
<dbReference type="PANTHER" id="PTHR11879:SF22">
    <property type="entry name" value="ASPARTATE AMINOTRANSFERASE, MITOCHONDRIAL"/>
    <property type="match status" value="1"/>
</dbReference>
<dbReference type="NCBIfam" id="NF006719">
    <property type="entry name" value="PRK09257.1"/>
    <property type="match status" value="1"/>
</dbReference>
<organism evidence="8 9">
    <name type="scientific">Sphingomonas brevis</name>
    <dbReference type="NCBI Taxonomy" id="2908206"/>
    <lineage>
        <taxon>Bacteria</taxon>
        <taxon>Pseudomonadati</taxon>
        <taxon>Pseudomonadota</taxon>
        <taxon>Alphaproteobacteria</taxon>
        <taxon>Sphingomonadales</taxon>
        <taxon>Sphingomonadaceae</taxon>
        <taxon>Sphingomonas</taxon>
    </lineage>
</organism>
<keyword evidence="5" id="KW-0808">Transferase</keyword>
<evidence type="ECO:0000256" key="6">
    <source>
        <dbReference type="ARBA" id="ARBA00022898"/>
    </source>
</evidence>
<dbReference type="Pfam" id="PF00155">
    <property type="entry name" value="Aminotran_1_2"/>
    <property type="match status" value="1"/>
</dbReference>
<accession>A0ABT0S999</accession>
<dbReference type="PRINTS" id="PR00799">
    <property type="entry name" value="TRANSAMINASE"/>
</dbReference>
<gene>
    <name evidence="8" type="ORF">LZ518_06110</name>
</gene>
<dbReference type="Proteomes" id="UP001165383">
    <property type="component" value="Unassembled WGS sequence"/>
</dbReference>
<dbReference type="PANTHER" id="PTHR11879">
    <property type="entry name" value="ASPARTATE AMINOTRANSFERASE"/>
    <property type="match status" value="1"/>
</dbReference>
<proteinExistence type="inferred from homology"/>
<name>A0ABT0S999_9SPHN</name>
<evidence type="ECO:0000256" key="4">
    <source>
        <dbReference type="ARBA" id="ARBA00022576"/>
    </source>
</evidence>
<evidence type="ECO:0000313" key="8">
    <source>
        <dbReference type="EMBL" id="MCL6740705.1"/>
    </source>
</evidence>
<keyword evidence="9" id="KW-1185">Reference proteome</keyword>
<protein>
    <submittedName>
        <fullName evidence="8">Aromatic amino acid transaminase</fullName>
    </submittedName>
</protein>
<dbReference type="InterPro" id="IPR015421">
    <property type="entry name" value="PyrdxlP-dep_Trfase_major"/>
</dbReference>
<evidence type="ECO:0000256" key="3">
    <source>
        <dbReference type="ARBA" id="ARBA00011738"/>
    </source>
</evidence>
<keyword evidence="6" id="KW-0663">Pyridoxal phosphate</keyword>
<keyword evidence="4" id="KW-0032">Aminotransferase</keyword>
<evidence type="ECO:0000259" key="7">
    <source>
        <dbReference type="Pfam" id="PF00155"/>
    </source>
</evidence>
<sequence>MLDEPTMTSSNGGAQFFDALGDVQSDSLLALIAMANADTRPDKIDVGVGVYRDGAGNTPILRAVKKAEQLLWNSQQTKSYVGGHGDRRYTELLRPIVLGRHADDERIAGLHTPGGCGALSLGFKLVAAAHPDAKVHVGTPTWPNHVPVIEAAGLNIVQYPYYERLQTCIRFDAMMAALESADRGDVALLHGCCHNPTGADLSDDQWRQVVDVVSRRGLIPFVDIAYQGLGRGFAEDAAGLHALFDACDEVIASQSCDKNFGVYRDRVGSLWLKTGNAAGTKRAMDHVVQIAREMWSMPPDHGAAAVRIVLDTPELRADWDAEVGEMRDRINRIRGAIAAADPRLAYIGGQFGMFSMLPVTPEQVRKLREDHAIYMADSGRFNVIGMADAAIERFIAAVVETING</sequence>
<dbReference type="Gene3D" id="3.90.1150.10">
    <property type="entry name" value="Aspartate Aminotransferase, domain 1"/>
    <property type="match status" value="1"/>
</dbReference>
<dbReference type="InterPro" id="IPR000796">
    <property type="entry name" value="Asp_trans"/>
</dbReference>
<comment type="subunit">
    <text evidence="3">Homodimer.</text>
</comment>
<dbReference type="Gene3D" id="3.40.640.10">
    <property type="entry name" value="Type I PLP-dependent aspartate aminotransferase-like (Major domain)"/>
    <property type="match status" value="1"/>
</dbReference>
<comment type="cofactor">
    <cofactor evidence="1">
        <name>pyridoxal 5'-phosphate</name>
        <dbReference type="ChEBI" id="CHEBI:597326"/>
    </cofactor>
</comment>
<dbReference type="EMBL" id="JAMGBB010000001">
    <property type="protein sequence ID" value="MCL6740705.1"/>
    <property type="molecule type" value="Genomic_DNA"/>
</dbReference>
<evidence type="ECO:0000256" key="1">
    <source>
        <dbReference type="ARBA" id="ARBA00001933"/>
    </source>
</evidence>
<feature type="domain" description="Aminotransferase class I/classII large" evidence="7">
    <location>
        <begin position="42"/>
        <end position="397"/>
    </location>
</feature>
<evidence type="ECO:0000313" key="9">
    <source>
        <dbReference type="Proteomes" id="UP001165383"/>
    </source>
</evidence>